<dbReference type="Gene3D" id="3.90.1200.10">
    <property type="match status" value="1"/>
</dbReference>
<organism evidence="2 3">
    <name type="scientific">Mesorhabditis spiculigera</name>
    <dbReference type="NCBI Taxonomy" id="96644"/>
    <lineage>
        <taxon>Eukaryota</taxon>
        <taxon>Metazoa</taxon>
        <taxon>Ecdysozoa</taxon>
        <taxon>Nematoda</taxon>
        <taxon>Chromadorea</taxon>
        <taxon>Rhabditida</taxon>
        <taxon>Rhabditina</taxon>
        <taxon>Rhabditomorpha</taxon>
        <taxon>Rhabditoidea</taxon>
        <taxon>Rhabditidae</taxon>
        <taxon>Mesorhabditinae</taxon>
        <taxon>Mesorhabditis</taxon>
    </lineage>
</organism>
<sequence>MLTDGRPFWMLDTSVVFKTVGCVTNFYEGVNNGTAPDYLMEGYVTSRQGDYTDPTTLGYLPYPAELARQNQHGASHIFMRPSRVTKLAGKWLLLCALTRDCITPPTAILKCKRENFGKGCHRYDQSAQNCVRRAVLLKQELIHYPSICGKTNLYFFEKMSILGTNITWEIVEEDMRKAFQSEARRGPNHSYKQIGEGVGFLARIALLTFDWHGDGADKLPPTAVVKICSMERSGTDGDADMAAAMSDYELAVYSAADAGDGKIFAAVPKPKFYCGRTFDTGTGYFAIEFQDNVTNTRIWENLPDSVTNQALEYIADMTAKSLKYPELVERWDDPTYDKLWADLAQREKADERLHRLKGQVPEASDSIDILLAKTPKILVNAWARWMGNCKKPVFCHNDMWAPNLLHRDGKLVSVIDWQLCHANTPVEDLIFHLFSSLPPEEYVSKYIEKLRFFYDQLEAKSGGMELWDDFQQLVDDYEHRFITIILIMLAWFADARVDFLANPADNAQKPFDAKVVFLAKEVVRLCEKWYP</sequence>
<dbReference type="Pfam" id="PF07914">
    <property type="entry name" value="DUF1679"/>
    <property type="match status" value="2"/>
</dbReference>
<keyword evidence="3" id="KW-1185">Reference proteome</keyword>
<dbReference type="PANTHER" id="PTHR23020">
    <property type="entry name" value="UNCHARACTERIZED NUCLEAR HORMONE RECEPTOR-RELATED"/>
    <property type="match status" value="1"/>
</dbReference>
<dbReference type="InterPro" id="IPR052961">
    <property type="entry name" value="Oxido-Kinase-like_Enzymes"/>
</dbReference>
<feature type="non-terminal residue" evidence="2">
    <location>
        <position position="1"/>
    </location>
</feature>
<proteinExistence type="predicted"/>
<accession>A0AA36GBA7</accession>
<reference evidence="2" key="1">
    <citation type="submission" date="2023-06" db="EMBL/GenBank/DDBJ databases">
        <authorList>
            <person name="Delattre M."/>
        </authorList>
    </citation>
    <scope>NUCLEOTIDE SEQUENCE</scope>
    <source>
        <strain evidence="2">AF72</strain>
    </source>
</reference>
<gene>
    <name evidence="2" type="ORF">MSPICULIGERA_LOCUS25288</name>
</gene>
<protein>
    <recommendedName>
        <fullName evidence="1">CHK kinase-like domain-containing protein</fullName>
    </recommendedName>
</protein>
<dbReference type="AlphaFoldDB" id="A0AA36GBA7"/>
<feature type="domain" description="CHK kinase-like" evidence="1">
    <location>
        <begin position="284"/>
        <end position="463"/>
    </location>
</feature>
<dbReference type="SUPFAM" id="SSF56112">
    <property type="entry name" value="Protein kinase-like (PK-like)"/>
    <property type="match status" value="1"/>
</dbReference>
<dbReference type="EMBL" id="CATQJA010002710">
    <property type="protein sequence ID" value="CAJ0587314.1"/>
    <property type="molecule type" value="Genomic_DNA"/>
</dbReference>
<dbReference type="InterPro" id="IPR012877">
    <property type="entry name" value="Dhs-27"/>
</dbReference>
<name>A0AA36GBA7_9BILA</name>
<dbReference type="Proteomes" id="UP001177023">
    <property type="component" value="Unassembled WGS sequence"/>
</dbReference>
<comment type="caution">
    <text evidence="2">The sequence shown here is derived from an EMBL/GenBank/DDBJ whole genome shotgun (WGS) entry which is preliminary data.</text>
</comment>
<dbReference type="InterPro" id="IPR011009">
    <property type="entry name" value="Kinase-like_dom_sf"/>
</dbReference>
<dbReference type="InterPro" id="IPR015897">
    <property type="entry name" value="CHK_kinase-like"/>
</dbReference>
<dbReference type="PANTHER" id="PTHR23020:SF8">
    <property type="entry name" value="CHK KINASE-LIKE DOMAIN-CONTAINING PROTEIN"/>
    <property type="match status" value="1"/>
</dbReference>
<evidence type="ECO:0000259" key="1">
    <source>
        <dbReference type="SMART" id="SM00587"/>
    </source>
</evidence>
<evidence type="ECO:0000313" key="3">
    <source>
        <dbReference type="Proteomes" id="UP001177023"/>
    </source>
</evidence>
<evidence type="ECO:0000313" key="2">
    <source>
        <dbReference type="EMBL" id="CAJ0587314.1"/>
    </source>
</evidence>
<dbReference type="SMART" id="SM00587">
    <property type="entry name" value="CHK"/>
    <property type="match status" value="1"/>
</dbReference>